<reference evidence="1" key="1">
    <citation type="submission" date="2022-10" db="EMBL/GenBank/DDBJ databases">
        <title>Culturing micro-colonial fungi from biological soil crusts in the Mojave desert and describing Neophaeococcomyces mojavensis, and introducing the new genera and species Taxawa tesnikishii.</title>
        <authorList>
            <person name="Kurbessoian T."/>
            <person name="Stajich J.E."/>
        </authorList>
    </citation>
    <scope>NUCLEOTIDE SEQUENCE</scope>
    <source>
        <strain evidence="1">TK_1</strain>
    </source>
</reference>
<organism evidence="1 2">
    <name type="scientific">Coniosporium apollinis</name>
    <dbReference type="NCBI Taxonomy" id="61459"/>
    <lineage>
        <taxon>Eukaryota</taxon>
        <taxon>Fungi</taxon>
        <taxon>Dikarya</taxon>
        <taxon>Ascomycota</taxon>
        <taxon>Pezizomycotina</taxon>
        <taxon>Dothideomycetes</taxon>
        <taxon>Dothideomycetes incertae sedis</taxon>
        <taxon>Coniosporium</taxon>
    </lineage>
</organism>
<dbReference type="Proteomes" id="UP001172684">
    <property type="component" value="Unassembled WGS sequence"/>
</dbReference>
<keyword evidence="2" id="KW-1185">Reference proteome</keyword>
<accession>A0ABQ9NEX6</accession>
<name>A0ABQ9NEX6_9PEZI</name>
<sequence>MLPSPQGPHVLPLSAMVLLPTHQFSLTHTARVSLHRPAVIALCFFVSLSLLGWHFYTPSAGVFLPSPGLSAALLRFWSATGGGDLDGVTHYEKPLDFRIVALVFYGRPTSVSILDCYLKRNLVSNGGLLDEVIFLARTNNMEHLQWLDTLVETSPSYRRHNLSFAEKDYQSAYDVCENGTMYIKIDDDIVFIEDTAIPTIVQAKAAHPEYFVVSANVMNQSSLSWIHHHLGVVKPYMPELEPPVTESGANVSRWRASHLPTWTGPPEFKIGDEFEAPFKGHRWLPLPANSSIDGTPIYTTTYDAFSPGLWHWTIATQEHYSFFEHLENNESWRYKFNVWDYNYMRMGMQFIAIWGDDVIASKPMDRDDEYYLTEVTTARLKRHAVVGGRALVAHYSFMPQKDGIAATDVLDRYRAYVVESICR</sequence>
<dbReference type="EMBL" id="JAPDRL010000445">
    <property type="protein sequence ID" value="KAJ9652181.1"/>
    <property type="molecule type" value="Genomic_DNA"/>
</dbReference>
<evidence type="ECO:0000313" key="2">
    <source>
        <dbReference type="Proteomes" id="UP001172684"/>
    </source>
</evidence>
<proteinExistence type="predicted"/>
<gene>
    <name evidence="1" type="ORF">H2201_009240</name>
</gene>
<protein>
    <recommendedName>
        <fullName evidence="3">Glycosyltransferase family 2 protein</fullName>
    </recommendedName>
</protein>
<evidence type="ECO:0008006" key="3">
    <source>
        <dbReference type="Google" id="ProtNLM"/>
    </source>
</evidence>
<comment type="caution">
    <text evidence="1">The sequence shown here is derived from an EMBL/GenBank/DDBJ whole genome shotgun (WGS) entry which is preliminary data.</text>
</comment>
<evidence type="ECO:0000313" key="1">
    <source>
        <dbReference type="EMBL" id="KAJ9652181.1"/>
    </source>
</evidence>